<reference evidence="4" key="1">
    <citation type="submission" date="2018-03" db="EMBL/GenBank/DDBJ databases">
        <authorList>
            <person name="Navarro De La Torre S."/>
        </authorList>
    </citation>
    <scope>NUCLEOTIDE SEQUENCE [LARGE SCALE GENOMIC DNA]</scope>
    <source>
        <strain evidence="4">EAod3</strain>
    </source>
</reference>
<gene>
    <name evidence="3" type="ORF">KSP9073_01606</name>
</gene>
<dbReference type="EMBL" id="ONZI01000002">
    <property type="protein sequence ID" value="SPJ33596.1"/>
    <property type="molecule type" value="Genomic_DNA"/>
</dbReference>
<evidence type="ECO:0000313" key="3">
    <source>
        <dbReference type="EMBL" id="SPJ33596.1"/>
    </source>
</evidence>
<keyword evidence="2" id="KW-0472">Membrane</keyword>
<protein>
    <submittedName>
        <fullName evidence="3">Uncharacterized protein</fullName>
    </submittedName>
</protein>
<feature type="region of interest" description="Disordered" evidence="1">
    <location>
        <begin position="168"/>
        <end position="188"/>
    </location>
</feature>
<keyword evidence="2" id="KW-1133">Transmembrane helix</keyword>
<evidence type="ECO:0000256" key="1">
    <source>
        <dbReference type="SAM" id="MobiDB-lite"/>
    </source>
</evidence>
<name>A0A2R8CL14_9GAMM</name>
<feature type="transmembrane region" description="Helical" evidence="2">
    <location>
        <begin position="136"/>
        <end position="154"/>
    </location>
</feature>
<dbReference type="AlphaFoldDB" id="A0A2R8CL14"/>
<organism evidence="3 4">
    <name type="scientific">Kushneria phyllosphaerae</name>
    <dbReference type="NCBI Taxonomy" id="2100822"/>
    <lineage>
        <taxon>Bacteria</taxon>
        <taxon>Pseudomonadati</taxon>
        <taxon>Pseudomonadota</taxon>
        <taxon>Gammaproteobacteria</taxon>
        <taxon>Oceanospirillales</taxon>
        <taxon>Halomonadaceae</taxon>
        <taxon>Kushneria</taxon>
    </lineage>
</organism>
<feature type="transmembrane region" description="Helical" evidence="2">
    <location>
        <begin position="103"/>
        <end position="124"/>
    </location>
</feature>
<keyword evidence="4" id="KW-1185">Reference proteome</keyword>
<accession>A0A2R8CL14</accession>
<dbReference type="Proteomes" id="UP000244934">
    <property type="component" value="Unassembled WGS sequence"/>
</dbReference>
<evidence type="ECO:0000256" key="2">
    <source>
        <dbReference type="SAM" id="Phobius"/>
    </source>
</evidence>
<evidence type="ECO:0000313" key="4">
    <source>
        <dbReference type="Proteomes" id="UP000244934"/>
    </source>
</evidence>
<sequence length="188" mass="20780">MAWSDVGRRLEKEAPELAALFKNPDNCDALGAIVAATLECWANASAQGVTDMLDQNPEAIERLRQLDLERIKLQLDVASQKPLMPRATGNAIKGLFNNDWRAGVGWTLCGMLALMSVAICITVIRDPDRIQDCVDIMTWLIFSASGILGVNLHGNSVERRVMMEETHMGMQERHSQGAAPPRPRDLQD</sequence>
<keyword evidence="2" id="KW-0812">Transmembrane</keyword>
<proteinExistence type="predicted"/>